<dbReference type="GO" id="GO:0005886">
    <property type="term" value="C:plasma membrane"/>
    <property type="evidence" value="ECO:0007669"/>
    <property type="project" value="TreeGrafter"/>
</dbReference>
<dbReference type="PROSITE" id="PS00107">
    <property type="entry name" value="PROTEIN_KINASE_ATP"/>
    <property type="match status" value="1"/>
</dbReference>
<feature type="chain" id="PRO_5044714509" description="Protein kinase domain-containing protein" evidence="14">
    <location>
        <begin position="32"/>
        <end position="791"/>
    </location>
</feature>
<comment type="subcellular location">
    <subcellularLocation>
        <location evidence="1">Membrane</location>
        <topology evidence="1">Single-pass type I membrane protein</topology>
    </subcellularLocation>
</comment>
<dbReference type="SMART" id="SM00179">
    <property type="entry name" value="EGF_CA"/>
    <property type="match status" value="1"/>
</dbReference>
<dbReference type="PROSITE" id="PS50011">
    <property type="entry name" value="PROTEIN_KINASE_DOM"/>
    <property type="match status" value="1"/>
</dbReference>
<evidence type="ECO:0000256" key="5">
    <source>
        <dbReference type="ARBA" id="ARBA00022692"/>
    </source>
</evidence>
<keyword evidence="3" id="KW-0245">EGF-like domain</keyword>
<sequence>MSSAATATVITMKMQLMLLLCLGALPQRASRAAGGILAVPSAASLAHCPTSCGNATFLYPFGTAPGCFRQGFELTCDDTTHPPRLFWANSTTQMLGTDPTDHYFAYASIGSSITMTPGTTTYTRSWESPAKGFILDSDTHMYVVGCDVEVVLFDTGTNLTVGSCTSICFGNMANMSVVPVVGQCNGLGCCSIALPEYLRGFRFTLSRRRSVAVAETSTVKVFLTDQYEFDESDLYSNWINSSVHTSLEIFATDQPSCEDASANKETYACSPGSSCRTGEQGGYFCYCNPSVGGNNPYVLDGCIEGYRCKCSGGFVGNPYVKGADGCTDIDECLDPNVCDGICHNTQGGYYCTSCPHGTVFEPTKRKCVTSAKQHNILLGTTIGIGCGLGSIICALCGTILAGKWKRSIQKRIRRAYFKKNQGLLLEQLISDENTTSKTKIFSLEELDKATNNFDATRVLGRGGHGTVYKGILSDQNVVAIKMSKIVEQTEIDQFINEVAILTQIIHRNVVKLFGCCLETEVPLLVYEFVSNGTLYNHLHSDVTAKCLLSWDDRIRIAAEAARALSYLHSAAAVPIFHRDVKSSNILLDATFTTKVSDFGASRSLSLDETHVVTIVQGTFGYLDPEYYHTGQLTEKSDVYSFGVILVELMTRKKSIFINDSNMKQNLAHYFVEGLQGGFLMELIDSQVVEEADRREIDDIASIAQACLRTKGGQRPTMKEVEMRLQLIRTRKLRKVQLLPGSAGEIKHLLCPQVINSYAQLDFVNAAHLISEGSSRGYSLEQELASSVSLPR</sequence>
<dbReference type="EMBL" id="BQKI01000001">
    <property type="protein sequence ID" value="GJM86122.1"/>
    <property type="molecule type" value="Genomic_DNA"/>
</dbReference>
<dbReference type="Pfam" id="PF07714">
    <property type="entry name" value="PK_Tyr_Ser-Thr"/>
    <property type="match status" value="1"/>
</dbReference>
<evidence type="ECO:0000313" key="18">
    <source>
        <dbReference type="Proteomes" id="UP001054889"/>
    </source>
</evidence>
<proteinExistence type="predicted"/>
<gene>
    <name evidence="16" type="primary">ga01260</name>
    <name evidence="17" type="synonym">ga01947</name>
    <name evidence="16" type="ORF">PR202_ga01260</name>
    <name evidence="17" type="ORF">PR202_ga01947</name>
</gene>
<dbReference type="PROSITE" id="PS01187">
    <property type="entry name" value="EGF_CA"/>
    <property type="match status" value="1"/>
</dbReference>
<reference evidence="16" key="1">
    <citation type="journal article" date="2018" name="DNA Res.">
        <title>Multiple hybrid de novo genome assembly of finger millet, an orphan allotetraploid crop.</title>
        <authorList>
            <person name="Hatakeyama M."/>
            <person name="Aluri S."/>
            <person name="Balachadran M.T."/>
            <person name="Sivarajan S.R."/>
            <person name="Patrignani A."/>
            <person name="Gruter S."/>
            <person name="Poveda L."/>
            <person name="Shimizu-Inatsugi R."/>
            <person name="Baeten J."/>
            <person name="Francoijs K.J."/>
            <person name="Nataraja K.N."/>
            <person name="Reddy Y.A.N."/>
            <person name="Phadnis S."/>
            <person name="Ravikumar R.L."/>
            <person name="Schlapbach R."/>
            <person name="Sreeman S.M."/>
            <person name="Shimizu K.K."/>
        </authorList>
    </citation>
    <scope>NUCLEOTIDE SEQUENCE</scope>
</reference>
<keyword evidence="9 13" id="KW-0067">ATP-binding</keyword>
<dbReference type="GO" id="GO:0005524">
    <property type="term" value="F:ATP binding"/>
    <property type="evidence" value="ECO:0007669"/>
    <property type="project" value="UniProtKB-UniRule"/>
</dbReference>
<dbReference type="Gene3D" id="1.10.510.10">
    <property type="entry name" value="Transferase(Phosphotransferase) domain 1"/>
    <property type="match status" value="1"/>
</dbReference>
<dbReference type="Pfam" id="PF07645">
    <property type="entry name" value="EGF_CA"/>
    <property type="match status" value="1"/>
</dbReference>
<feature type="signal peptide" evidence="14">
    <location>
        <begin position="1"/>
        <end position="31"/>
    </location>
</feature>
<dbReference type="InterPro" id="IPR018097">
    <property type="entry name" value="EGF_Ca-bd_CS"/>
</dbReference>
<keyword evidence="6 14" id="KW-0732">Signal</keyword>
<keyword evidence="12" id="KW-1015">Disulfide bond</keyword>
<name>A0AAV5BJM6_ELECO</name>
<reference evidence="16" key="2">
    <citation type="submission" date="2021-12" db="EMBL/GenBank/DDBJ databases">
        <title>Resequencing data analysis of finger millet.</title>
        <authorList>
            <person name="Hatakeyama M."/>
            <person name="Aluri S."/>
            <person name="Balachadran M.T."/>
            <person name="Sivarajan S.R."/>
            <person name="Poveda L."/>
            <person name="Shimizu-Inatsugi R."/>
            <person name="Schlapbach R."/>
            <person name="Sreeman S.M."/>
            <person name="Shimizu K.K."/>
        </authorList>
    </citation>
    <scope>NUCLEOTIDE SEQUENCE</scope>
</reference>
<dbReference type="SUPFAM" id="SSF56112">
    <property type="entry name" value="Protein kinase-like (PK-like)"/>
    <property type="match status" value="1"/>
</dbReference>
<dbReference type="InterPro" id="IPR000719">
    <property type="entry name" value="Prot_kinase_dom"/>
</dbReference>
<dbReference type="SMART" id="SM00220">
    <property type="entry name" value="S_TKc"/>
    <property type="match status" value="1"/>
</dbReference>
<evidence type="ECO:0000256" key="7">
    <source>
        <dbReference type="ARBA" id="ARBA00022741"/>
    </source>
</evidence>
<evidence type="ECO:0000256" key="14">
    <source>
        <dbReference type="SAM" id="SignalP"/>
    </source>
</evidence>
<dbReference type="PANTHER" id="PTHR27005">
    <property type="entry name" value="WALL-ASSOCIATED RECEPTOR KINASE-LIKE 21"/>
    <property type="match status" value="1"/>
</dbReference>
<dbReference type="InterPro" id="IPR017441">
    <property type="entry name" value="Protein_kinase_ATP_BS"/>
</dbReference>
<dbReference type="InterPro" id="IPR045274">
    <property type="entry name" value="WAK-like"/>
</dbReference>
<dbReference type="PROSITE" id="PS00108">
    <property type="entry name" value="PROTEIN_KINASE_ST"/>
    <property type="match status" value="1"/>
</dbReference>
<dbReference type="FunFam" id="1.10.510.10:FF:000084">
    <property type="entry name" value="Wall-associated receptor kinase 2"/>
    <property type="match status" value="1"/>
</dbReference>
<keyword evidence="18" id="KW-1185">Reference proteome</keyword>
<evidence type="ECO:0000256" key="4">
    <source>
        <dbReference type="ARBA" id="ARBA00022679"/>
    </source>
</evidence>
<keyword evidence="7 13" id="KW-0547">Nucleotide-binding</keyword>
<keyword evidence="8" id="KW-0418">Kinase</keyword>
<evidence type="ECO:0000256" key="12">
    <source>
        <dbReference type="ARBA" id="ARBA00023157"/>
    </source>
</evidence>
<feature type="binding site" evidence="13">
    <location>
        <position position="481"/>
    </location>
    <ligand>
        <name>ATP</name>
        <dbReference type="ChEBI" id="CHEBI:30616"/>
    </ligand>
</feature>
<evidence type="ECO:0000256" key="13">
    <source>
        <dbReference type="PROSITE-ProRule" id="PRU10141"/>
    </source>
</evidence>
<dbReference type="FunFam" id="2.10.25.10:FF:000583">
    <property type="entry name" value="Os02g0633066 protein"/>
    <property type="match status" value="1"/>
</dbReference>
<dbReference type="AlphaFoldDB" id="A0AAV5BJM6"/>
<dbReference type="SUPFAM" id="SSF57196">
    <property type="entry name" value="EGF/Laminin"/>
    <property type="match status" value="1"/>
</dbReference>
<dbReference type="CDD" id="cd00054">
    <property type="entry name" value="EGF_CA"/>
    <property type="match status" value="1"/>
</dbReference>
<comment type="caution">
    <text evidence="16">The sequence shown here is derived from an EMBL/GenBank/DDBJ whole genome shotgun (WGS) entry which is preliminary data.</text>
</comment>
<dbReference type="Gene3D" id="2.10.25.10">
    <property type="entry name" value="Laminin"/>
    <property type="match status" value="1"/>
</dbReference>
<dbReference type="GO" id="GO:0007166">
    <property type="term" value="P:cell surface receptor signaling pathway"/>
    <property type="evidence" value="ECO:0007669"/>
    <property type="project" value="InterPro"/>
</dbReference>
<evidence type="ECO:0000256" key="6">
    <source>
        <dbReference type="ARBA" id="ARBA00022729"/>
    </source>
</evidence>
<evidence type="ECO:0000256" key="1">
    <source>
        <dbReference type="ARBA" id="ARBA00004479"/>
    </source>
</evidence>
<feature type="domain" description="Protein kinase" evidence="15">
    <location>
        <begin position="453"/>
        <end position="727"/>
    </location>
</feature>
<dbReference type="GO" id="GO:0004674">
    <property type="term" value="F:protein serine/threonine kinase activity"/>
    <property type="evidence" value="ECO:0007669"/>
    <property type="project" value="UniProtKB-KW"/>
</dbReference>
<dbReference type="InterPro" id="IPR001881">
    <property type="entry name" value="EGF-like_Ca-bd_dom"/>
</dbReference>
<dbReference type="GO" id="GO:0005509">
    <property type="term" value="F:calcium ion binding"/>
    <property type="evidence" value="ECO:0007669"/>
    <property type="project" value="InterPro"/>
</dbReference>
<keyword evidence="4" id="KW-0808">Transferase</keyword>
<keyword evidence="11" id="KW-0472">Membrane</keyword>
<evidence type="ECO:0000256" key="9">
    <source>
        <dbReference type="ARBA" id="ARBA00022840"/>
    </source>
</evidence>
<keyword evidence="2" id="KW-0723">Serine/threonine-protein kinase</keyword>
<dbReference type="InterPro" id="IPR011009">
    <property type="entry name" value="Kinase-like_dom_sf"/>
</dbReference>
<evidence type="ECO:0000256" key="3">
    <source>
        <dbReference type="ARBA" id="ARBA00022536"/>
    </source>
</evidence>
<evidence type="ECO:0000259" key="15">
    <source>
        <dbReference type="PROSITE" id="PS50011"/>
    </source>
</evidence>
<dbReference type="InterPro" id="IPR049883">
    <property type="entry name" value="NOTCH1_EGF-like"/>
</dbReference>
<keyword evidence="10" id="KW-1133">Transmembrane helix</keyword>
<evidence type="ECO:0000256" key="11">
    <source>
        <dbReference type="ARBA" id="ARBA00023136"/>
    </source>
</evidence>
<evidence type="ECO:0000256" key="2">
    <source>
        <dbReference type="ARBA" id="ARBA00022527"/>
    </source>
</evidence>
<evidence type="ECO:0000313" key="17">
    <source>
        <dbReference type="EMBL" id="GJM86122.1"/>
    </source>
</evidence>
<dbReference type="EMBL" id="BQKI01000001">
    <property type="protein sequence ID" value="GJM85494.1"/>
    <property type="molecule type" value="Genomic_DNA"/>
</dbReference>
<dbReference type="PANTHER" id="PTHR27005:SF327">
    <property type="entry name" value="PROTEIN KINASE DOMAIN-CONTAINING PROTEIN"/>
    <property type="match status" value="1"/>
</dbReference>
<dbReference type="Gene3D" id="3.30.200.20">
    <property type="entry name" value="Phosphorylase Kinase, domain 1"/>
    <property type="match status" value="1"/>
</dbReference>
<keyword evidence="5" id="KW-0812">Transmembrane</keyword>
<accession>A0AAV5BJM6</accession>
<protein>
    <recommendedName>
        <fullName evidence="15">Protein kinase domain-containing protein</fullName>
    </recommendedName>
</protein>
<evidence type="ECO:0000256" key="10">
    <source>
        <dbReference type="ARBA" id="ARBA00022989"/>
    </source>
</evidence>
<evidence type="ECO:0000313" key="16">
    <source>
        <dbReference type="EMBL" id="GJM85494.1"/>
    </source>
</evidence>
<evidence type="ECO:0000256" key="8">
    <source>
        <dbReference type="ARBA" id="ARBA00022777"/>
    </source>
</evidence>
<dbReference type="InterPro" id="IPR008271">
    <property type="entry name" value="Ser/Thr_kinase_AS"/>
</dbReference>
<dbReference type="FunFam" id="3.30.200.20:FF:000043">
    <property type="entry name" value="Wall-associated receptor kinase 2"/>
    <property type="match status" value="1"/>
</dbReference>
<organism evidence="16 18">
    <name type="scientific">Eleusine coracana subsp. coracana</name>
    <dbReference type="NCBI Taxonomy" id="191504"/>
    <lineage>
        <taxon>Eukaryota</taxon>
        <taxon>Viridiplantae</taxon>
        <taxon>Streptophyta</taxon>
        <taxon>Embryophyta</taxon>
        <taxon>Tracheophyta</taxon>
        <taxon>Spermatophyta</taxon>
        <taxon>Magnoliopsida</taxon>
        <taxon>Liliopsida</taxon>
        <taxon>Poales</taxon>
        <taxon>Poaceae</taxon>
        <taxon>PACMAD clade</taxon>
        <taxon>Chloridoideae</taxon>
        <taxon>Cynodonteae</taxon>
        <taxon>Eleusininae</taxon>
        <taxon>Eleusine</taxon>
    </lineage>
</organism>
<dbReference type="Proteomes" id="UP001054889">
    <property type="component" value="Unassembled WGS sequence"/>
</dbReference>
<dbReference type="InterPro" id="IPR001245">
    <property type="entry name" value="Ser-Thr/Tyr_kinase_cat_dom"/>
</dbReference>